<dbReference type="Proteomes" id="UP000011713">
    <property type="component" value="Unassembled WGS sequence"/>
</dbReference>
<evidence type="ECO:0000256" key="1">
    <source>
        <dbReference type="SAM" id="SignalP"/>
    </source>
</evidence>
<sequence length="205" mass="23405">MIKSFRFLVLGLIVSSGTGAFSAPVAETLTKSTTPTLDQTAQTSADGKRTFRAAVLNNEAFSENRAFVDPSAQLKDGGNRLISTLKKWTDVEFVMEKVQYRALKQKLREFILTHMKKLYDLIQRIRKAGMQRKFKRRVVRATSLINANVDLVTLFEKGITPNAHTFAQDILMKDPKMDAATRQQKEEQIGEYVRFYRRQLKLTKA</sequence>
<evidence type="ECO:0000313" key="4">
    <source>
        <dbReference type="Proteomes" id="UP000011713"/>
    </source>
</evidence>
<dbReference type="HOGENOM" id="CLU_1339742_0_0_1"/>
<proteinExistence type="evidence at transcript level"/>
<name>M4BXD4_HYAAE</name>
<organism evidence="3 4">
    <name type="scientific">Hyaloperonospora arabidopsidis (strain Emoy2)</name>
    <name type="common">Downy mildew agent</name>
    <name type="synonym">Peronospora arabidopsidis</name>
    <dbReference type="NCBI Taxonomy" id="559515"/>
    <lineage>
        <taxon>Eukaryota</taxon>
        <taxon>Sar</taxon>
        <taxon>Stramenopiles</taxon>
        <taxon>Oomycota</taxon>
        <taxon>Peronosporomycetes</taxon>
        <taxon>Peronosporales</taxon>
        <taxon>Peronosporaceae</taxon>
        <taxon>Hyaloperonospora</taxon>
    </lineage>
</organism>
<dbReference type="AlphaFoldDB" id="M4BXD4"/>
<dbReference type="EMBL" id="AB922523">
    <property type="protein sequence ID" value="BAP69099.1"/>
    <property type="molecule type" value="mRNA"/>
</dbReference>
<evidence type="ECO:0000313" key="3">
    <source>
        <dbReference type="EnsemblProtists" id="HpaP811215"/>
    </source>
</evidence>
<keyword evidence="1" id="KW-0732">Signal</keyword>
<protein>
    <submittedName>
        <fullName evidence="2">RxLR effector candidate protein</fullName>
    </submittedName>
</protein>
<reference evidence="4" key="1">
    <citation type="journal article" date="2010" name="Science">
        <title>Signatures of adaptation to obligate biotrophy in the Hyaloperonospora arabidopsidis genome.</title>
        <authorList>
            <person name="Baxter L."/>
            <person name="Tripathy S."/>
            <person name="Ishaque N."/>
            <person name="Boot N."/>
            <person name="Cabral A."/>
            <person name="Kemen E."/>
            <person name="Thines M."/>
            <person name="Ah-Fong A."/>
            <person name="Anderson R."/>
            <person name="Badejoko W."/>
            <person name="Bittner-Eddy P."/>
            <person name="Boore J.L."/>
            <person name="Chibucos M.C."/>
            <person name="Coates M."/>
            <person name="Dehal P."/>
            <person name="Delehaunty K."/>
            <person name="Dong S."/>
            <person name="Downton P."/>
            <person name="Dumas B."/>
            <person name="Fabro G."/>
            <person name="Fronick C."/>
            <person name="Fuerstenberg S.I."/>
            <person name="Fulton L."/>
            <person name="Gaulin E."/>
            <person name="Govers F."/>
            <person name="Hughes L."/>
            <person name="Humphray S."/>
            <person name="Jiang R.H."/>
            <person name="Judelson H."/>
            <person name="Kamoun S."/>
            <person name="Kyung K."/>
            <person name="Meijer H."/>
            <person name="Minx P."/>
            <person name="Morris P."/>
            <person name="Nelson J."/>
            <person name="Phuntumart V."/>
            <person name="Qutob D."/>
            <person name="Rehmany A."/>
            <person name="Rougon-Cardoso A."/>
            <person name="Ryden P."/>
            <person name="Torto-Alalibo T."/>
            <person name="Studholme D."/>
            <person name="Wang Y."/>
            <person name="Win J."/>
            <person name="Wood J."/>
            <person name="Clifton S.W."/>
            <person name="Rogers J."/>
            <person name="Van den Ackerveken G."/>
            <person name="Jones J.D."/>
            <person name="McDowell J.M."/>
            <person name="Beynon J."/>
            <person name="Tyler B.M."/>
        </authorList>
    </citation>
    <scope>NUCLEOTIDE SEQUENCE [LARGE SCALE GENOMIC DNA]</scope>
    <source>
        <strain evidence="4">Emoy2</strain>
    </source>
</reference>
<keyword evidence="4" id="KW-1185">Reference proteome</keyword>
<dbReference type="VEuPathDB" id="FungiDB:HpaG811215"/>
<dbReference type="InParanoid" id="M4BXD4"/>
<feature type="signal peptide" evidence="1">
    <location>
        <begin position="1"/>
        <end position="20"/>
    </location>
</feature>
<accession>M4BXD4</accession>
<dbReference type="EMBL" id="JH598024">
    <property type="status" value="NOT_ANNOTATED_CDS"/>
    <property type="molecule type" value="Genomic_DNA"/>
</dbReference>
<reference evidence="2" key="2">
    <citation type="journal article" date="2014" name="PLoS Pathog.">
        <title>Expression profiling during arabidopsis/downy mildew interaction reveals a highly-expressed effector that attenuates responses to salicylic acid.</title>
        <authorList>
            <person name="Asai S."/>
            <person name="Rallapalli G."/>
            <person name="Piquerez S.J.M."/>
            <person name="Caillaud M.C."/>
            <person name="Furzer O.J."/>
            <person name="Ishaque N."/>
            <person name="Wirthmueller L."/>
            <person name="Fabro G."/>
            <person name="Shirasu K."/>
            <person name="Jones J.D.G."/>
        </authorList>
    </citation>
    <scope>NUCLEOTIDE SEQUENCE</scope>
    <source>
        <strain evidence="2">Emoy2</strain>
    </source>
</reference>
<feature type="chain" id="PRO_5009704516" evidence="1">
    <location>
        <begin position="21"/>
        <end position="205"/>
    </location>
</feature>
<reference evidence="3" key="3">
    <citation type="submission" date="2015-06" db="UniProtKB">
        <authorList>
            <consortium name="EnsemblProtists"/>
        </authorList>
    </citation>
    <scope>IDENTIFICATION</scope>
    <source>
        <strain evidence="3">Emoy2</strain>
    </source>
</reference>
<dbReference type="EnsemblProtists" id="HpaT811215">
    <property type="protein sequence ID" value="HpaP811215"/>
    <property type="gene ID" value="HpaG811215"/>
</dbReference>
<evidence type="ECO:0000313" key="2">
    <source>
        <dbReference type="EMBL" id="BAP69099.1"/>
    </source>
</evidence>
<gene>
    <name evidence="2" type="primary">HaRxLL437b</name>
</gene>